<dbReference type="Gene3D" id="1.10.3680.10">
    <property type="entry name" value="TerB-like"/>
    <property type="match status" value="1"/>
</dbReference>
<dbReference type="AlphaFoldDB" id="A0A2T6BK60"/>
<dbReference type="EMBL" id="QBKS01000001">
    <property type="protein sequence ID" value="PTX56436.1"/>
    <property type="molecule type" value="Genomic_DNA"/>
</dbReference>
<organism evidence="2 3">
    <name type="scientific">Litoreibacter ponti</name>
    <dbReference type="NCBI Taxonomy" id="1510457"/>
    <lineage>
        <taxon>Bacteria</taxon>
        <taxon>Pseudomonadati</taxon>
        <taxon>Pseudomonadota</taxon>
        <taxon>Alphaproteobacteria</taxon>
        <taxon>Rhodobacterales</taxon>
        <taxon>Roseobacteraceae</taxon>
        <taxon>Litoreibacter</taxon>
    </lineage>
</organism>
<evidence type="ECO:0000313" key="2">
    <source>
        <dbReference type="EMBL" id="PTX56436.1"/>
    </source>
</evidence>
<name>A0A2T6BK60_9RHOB</name>
<dbReference type="Pfam" id="PF05099">
    <property type="entry name" value="TerB"/>
    <property type="match status" value="1"/>
</dbReference>
<proteinExistence type="predicted"/>
<reference evidence="2 3" key="1">
    <citation type="submission" date="2018-04" db="EMBL/GenBank/DDBJ databases">
        <title>Genomic Encyclopedia of Archaeal and Bacterial Type Strains, Phase II (KMG-II): from individual species to whole genera.</title>
        <authorList>
            <person name="Goeker M."/>
        </authorList>
    </citation>
    <scope>NUCLEOTIDE SEQUENCE [LARGE SCALE GENOMIC DNA]</scope>
    <source>
        <strain evidence="2 3">DSM 100977</strain>
    </source>
</reference>
<evidence type="ECO:0000313" key="3">
    <source>
        <dbReference type="Proteomes" id="UP000243978"/>
    </source>
</evidence>
<sequence length="132" mass="14669">MAFASWFRRRPEAEPLPEVTPELALGALMVRMAKADHDYNAAEIGVMDKVLAAQFDLNPVEAAKMRATCERLEHDAPDTDQFAKLVHDNISVETRRALIKALVDVARADGVDRREESTLLTRLAAELEVGAR</sequence>
<dbReference type="Proteomes" id="UP000243978">
    <property type="component" value="Unassembled WGS sequence"/>
</dbReference>
<comment type="caution">
    <text evidence="2">The sequence shown here is derived from an EMBL/GenBank/DDBJ whole genome shotgun (WGS) entry which is preliminary data.</text>
</comment>
<dbReference type="SUPFAM" id="SSF158682">
    <property type="entry name" value="TerB-like"/>
    <property type="match status" value="1"/>
</dbReference>
<dbReference type="CDD" id="cd07313">
    <property type="entry name" value="terB_like_2"/>
    <property type="match status" value="1"/>
</dbReference>
<feature type="domain" description="Co-chaperone DjlA N-terminal" evidence="1">
    <location>
        <begin position="23"/>
        <end position="130"/>
    </location>
</feature>
<dbReference type="OrthoDB" id="5402150at2"/>
<accession>A0A2T6BK60</accession>
<gene>
    <name evidence="2" type="ORF">C8N43_1095</name>
</gene>
<dbReference type="InterPro" id="IPR007791">
    <property type="entry name" value="DjlA_N"/>
</dbReference>
<dbReference type="InterPro" id="IPR029024">
    <property type="entry name" value="TerB-like"/>
</dbReference>
<protein>
    <submittedName>
        <fullName evidence="2">Putative tellurite resistance protein B-like protein</fullName>
    </submittedName>
</protein>
<dbReference type="RefSeq" id="WP_107844638.1">
    <property type="nucleotide sequence ID" value="NZ_QBKS01000001.1"/>
</dbReference>
<evidence type="ECO:0000259" key="1">
    <source>
        <dbReference type="Pfam" id="PF05099"/>
    </source>
</evidence>
<keyword evidence="3" id="KW-1185">Reference proteome</keyword>